<accession>A0A510KV88</accession>
<feature type="transmembrane region" description="Helical" evidence="1">
    <location>
        <begin position="155"/>
        <end position="174"/>
    </location>
</feature>
<name>A0A510KV88_9FUSO</name>
<dbReference type="Proteomes" id="UP000321944">
    <property type="component" value="Chromosome"/>
</dbReference>
<dbReference type="AlphaFoldDB" id="A0A510KV88"/>
<reference evidence="2 3" key="1">
    <citation type="submission" date="2019-07" db="EMBL/GenBank/DDBJ databases">
        <title>Complete Genome Sequence of Leptotrichia wadei Strain JMUB3936.</title>
        <authorList>
            <person name="Watanabe S."/>
            <person name="Cui L."/>
        </authorList>
    </citation>
    <scope>NUCLEOTIDE SEQUENCE [LARGE SCALE GENOMIC DNA]</scope>
    <source>
        <strain evidence="2 3">JMUB3936</strain>
    </source>
</reference>
<dbReference type="OrthoDB" id="9816277at2"/>
<evidence type="ECO:0000256" key="1">
    <source>
        <dbReference type="SAM" id="Phobius"/>
    </source>
</evidence>
<proteinExistence type="predicted"/>
<keyword evidence="1" id="KW-1133">Transmembrane helix</keyword>
<dbReference type="RefSeq" id="WP_147004290.1">
    <property type="nucleotide sequence ID" value="NZ_AP019841.1"/>
</dbReference>
<protein>
    <submittedName>
        <fullName evidence="2">Uncharacterized protein</fullName>
    </submittedName>
</protein>
<sequence length="350" mass="41884">MRKLKKNSKDQINIYFENNNIKTQNIGEIEISSLANYDTAKSKPKIYYSKEIFLDSNIIGKFTVLDKMNLKDKNSFISLFQNMEYTWNIFPYIWENAGKKKLKLQEDRDIIIQTLKNYENFARKYSTNIEKDSIGNEVNKYWSIIEEINGNKKYLLVYNTIYAMVLYSFYIKIIKIANKYAKKKYIQELIDFIERIGVYLENETLLCMEYLKDNTELCPKFFKIDNLTKDVLEKIRNRSWDLFHLRFIEEDFVMNEDIIFPYIATDDKGFKIVIKFNPIKQIIIENGIVIPVHEKNILTENSDYAKVIEKLKNKYRFEKMVESSYDEKLLKIEQVIKDIKNKIKNEISKL</sequence>
<dbReference type="EMBL" id="AP019841">
    <property type="protein sequence ID" value="BBM55630.1"/>
    <property type="molecule type" value="Genomic_DNA"/>
</dbReference>
<evidence type="ECO:0000313" key="3">
    <source>
        <dbReference type="Proteomes" id="UP000321944"/>
    </source>
</evidence>
<evidence type="ECO:0000313" key="2">
    <source>
        <dbReference type="EMBL" id="BBM55630.1"/>
    </source>
</evidence>
<organism evidence="2 3">
    <name type="scientific">Leptotrichia wadei</name>
    <dbReference type="NCBI Taxonomy" id="157687"/>
    <lineage>
        <taxon>Bacteria</taxon>
        <taxon>Fusobacteriati</taxon>
        <taxon>Fusobacteriota</taxon>
        <taxon>Fusobacteriia</taxon>
        <taxon>Fusobacteriales</taxon>
        <taxon>Leptotrichiaceae</taxon>
        <taxon>Leptotrichia</taxon>
    </lineage>
</organism>
<keyword evidence="1" id="KW-0812">Transmembrane</keyword>
<keyword evidence="1" id="KW-0472">Membrane</keyword>
<gene>
    <name evidence="2" type="ORF">JMUB3936_1929</name>
</gene>